<dbReference type="AlphaFoldDB" id="A0A0G0UMG2"/>
<protein>
    <submittedName>
        <fullName evidence="2">Family 2 glycosyl transferase</fullName>
    </submittedName>
</protein>
<comment type="caution">
    <text evidence="2">The sequence shown here is derived from an EMBL/GenBank/DDBJ whole genome shotgun (WGS) entry which is preliminary data.</text>
</comment>
<reference evidence="2 3" key="1">
    <citation type="journal article" date="2015" name="Nature">
        <title>rRNA introns, odd ribosomes, and small enigmatic genomes across a large radiation of phyla.</title>
        <authorList>
            <person name="Brown C.T."/>
            <person name="Hug L.A."/>
            <person name="Thomas B.C."/>
            <person name="Sharon I."/>
            <person name="Castelle C.J."/>
            <person name="Singh A."/>
            <person name="Wilkins M.J."/>
            <person name="Williams K.H."/>
            <person name="Banfield J.F."/>
        </authorList>
    </citation>
    <scope>NUCLEOTIDE SEQUENCE [LARGE SCALE GENOMIC DNA]</scope>
</reference>
<feature type="domain" description="Glycosyltransferase 2-like" evidence="1">
    <location>
        <begin position="8"/>
        <end position="133"/>
    </location>
</feature>
<proteinExistence type="predicted"/>
<evidence type="ECO:0000313" key="3">
    <source>
        <dbReference type="Proteomes" id="UP000033918"/>
    </source>
</evidence>
<dbReference type="Gene3D" id="3.90.550.10">
    <property type="entry name" value="Spore Coat Polysaccharide Biosynthesis Protein SpsA, Chain A"/>
    <property type="match status" value="1"/>
</dbReference>
<keyword evidence="2" id="KW-0808">Transferase</keyword>
<sequence>MKIVAILRTKNSLLKLEDCLEKLSELMDEIIIMDNGSTDGTIEVFKKFPKIAQVLYRDDTGNFHEGRDMNILLEEAKKRNADWITMAWPDEVFEKNLTRAILEKYMRQHTYDCIGFRMCHFWQSMKYCRFDRDWFFYTLRPQRFMWRNVEGTYFKDVVIHPGGIQGITTPVRTVPFRIKHYGYVSKADVDRKLEVFKKSDPTKLYKYVTADFENKESREHVLRYPFIEMENKSINYSYILAYKWLCDALLIAVKTKRRYFHKLKVFRTSSVN</sequence>
<dbReference type="PANTHER" id="PTHR43630">
    <property type="entry name" value="POLY-BETA-1,6-N-ACETYL-D-GLUCOSAMINE SYNTHASE"/>
    <property type="match status" value="1"/>
</dbReference>
<dbReference type="Proteomes" id="UP000033918">
    <property type="component" value="Unassembled WGS sequence"/>
</dbReference>
<evidence type="ECO:0000313" key="2">
    <source>
        <dbReference type="EMBL" id="KKR88701.1"/>
    </source>
</evidence>
<dbReference type="PANTHER" id="PTHR43630:SF2">
    <property type="entry name" value="GLYCOSYLTRANSFERASE"/>
    <property type="match status" value="1"/>
</dbReference>
<accession>A0A0G0UMG2</accession>
<dbReference type="InterPro" id="IPR029044">
    <property type="entry name" value="Nucleotide-diphossugar_trans"/>
</dbReference>
<dbReference type="SUPFAM" id="SSF53448">
    <property type="entry name" value="Nucleotide-diphospho-sugar transferases"/>
    <property type="match status" value="1"/>
</dbReference>
<evidence type="ECO:0000259" key="1">
    <source>
        <dbReference type="Pfam" id="PF00535"/>
    </source>
</evidence>
<dbReference type="Pfam" id="PF00535">
    <property type="entry name" value="Glycos_transf_2"/>
    <property type="match status" value="1"/>
</dbReference>
<name>A0A0G0UMG2_9BACT</name>
<dbReference type="InterPro" id="IPR001173">
    <property type="entry name" value="Glyco_trans_2-like"/>
</dbReference>
<gene>
    <name evidence="2" type="ORF">UU38_C0004G0063</name>
</gene>
<organism evidence="2 3">
    <name type="scientific">Candidatus Wolfebacteria bacterium GW2011_GWB1_41_12</name>
    <dbReference type="NCBI Taxonomy" id="1619006"/>
    <lineage>
        <taxon>Bacteria</taxon>
        <taxon>Candidatus Wolfeibacteriota</taxon>
    </lineage>
</organism>
<dbReference type="EMBL" id="LCAK01000004">
    <property type="protein sequence ID" value="KKR88701.1"/>
    <property type="molecule type" value="Genomic_DNA"/>
</dbReference>
<dbReference type="GO" id="GO:0016740">
    <property type="term" value="F:transferase activity"/>
    <property type="evidence" value="ECO:0007669"/>
    <property type="project" value="UniProtKB-KW"/>
</dbReference>